<dbReference type="SUPFAM" id="SSF102114">
    <property type="entry name" value="Radical SAM enzymes"/>
    <property type="match status" value="1"/>
</dbReference>
<dbReference type="Pfam" id="PF04459">
    <property type="entry name" value="DUF512"/>
    <property type="match status" value="1"/>
</dbReference>
<organism evidence="2 3">
    <name type="scientific">Clostridium aromativorans</name>
    <dbReference type="NCBI Taxonomy" id="2836848"/>
    <lineage>
        <taxon>Bacteria</taxon>
        <taxon>Bacillati</taxon>
        <taxon>Bacillota</taxon>
        <taxon>Clostridia</taxon>
        <taxon>Eubacteriales</taxon>
        <taxon>Clostridiaceae</taxon>
        <taxon>Clostridium</taxon>
    </lineage>
</organism>
<keyword evidence="3" id="KW-1185">Reference proteome</keyword>
<gene>
    <name evidence="2" type="ORF">LN736_07415</name>
</gene>
<proteinExistence type="predicted"/>
<dbReference type="SUPFAM" id="SSF50156">
    <property type="entry name" value="PDZ domain-like"/>
    <property type="match status" value="1"/>
</dbReference>
<feature type="domain" description="PDZ" evidence="1">
    <location>
        <begin position="5"/>
        <end position="36"/>
    </location>
</feature>
<comment type="caution">
    <text evidence="2">The sequence shown here is derived from an EMBL/GenBank/DDBJ whole genome shotgun (WGS) entry which is preliminary data.</text>
</comment>
<dbReference type="PROSITE" id="PS50106">
    <property type="entry name" value="PDZ"/>
    <property type="match status" value="1"/>
</dbReference>
<dbReference type="InterPro" id="IPR001478">
    <property type="entry name" value="PDZ"/>
</dbReference>
<dbReference type="RefSeq" id="WP_229981264.1">
    <property type="nucleotide sequence ID" value="NZ_JAJJPB010000006.1"/>
</dbReference>
<evidence type="ECO:0000313" key="2">
    <source>
        <dbReference type="EMBL" id="MCC9294685.1"/>
    </source>
</evidence>
<sequence length="444" mass="51448">MKNKIKTVKPGSIAEEMGIEKGDCLLSINGVEIKDIIDYKFLISDEYVKIEIEKENREMWELEIEKEYDEELGVEFEETILDRPKNCHNKCIFCFIDQLPSGMRDTLYFKDDDSRLAFFQGNFVTLTNMTEGDIDRIIKYRISPINVSVHTTNPELRMKMLNNRFAGNIYERLKKLTENEIKINCQIVLCPGINDGIEFRKTVEDLYKLYPGIENVAVVPVGITKYRHGLFKLKQYDRISAGEQLHIAEELQSKYLMEIGSPFVRLSDEFYLISRRKIPNSKFYENYKQLEDGVGIVRLFRDNIDREITCLRKDIKGSFTFLTGDLAYDDVKAAADKISKENQDIVIYVKKIINNFFGNTITVAGLVTASDIVEQIQNDNLGKYVIIPECMFRKGYELSKSKGMVFLDDVTLTDLEKILKRKIFVCDYTGKDLIRIINENSEVK</sequence>
<dbReference type="Pfam" id="PF17820">
    <property type="entry name" value="PDZ_6"/>
    <property type="match status" value="1"/>
</dbReference>
<dbReference type="Gene3D" id="2.30.42.10">
    <property type="match status" value="1"/>
</dbReference>
<evidence type="ECO:0000313" key="3">
    <source>
        <dbReference type="Proteomes" id="UP001165422"/>
    </source>
</evidence>
<dbReference type="InterPro" id="IPR013785">
    <property type="entry name" value="Aldolase_TIM"/>
</dbReference>
<dbReference type="InterPro" id="IPR041489">
    <property type="entry name" value="PDZ_6"/>
</dbReference>
<dbReference type="EMBL" id="JAJJPB010000006">
    <property type="protein sequence ID" value="MCC9294685.1"/>
    <property type="molecule type" value="Genomic_DNA"/>
</dbReference>
<dbReference type="InterPro" id="IPR058240">
    <property type="entry name" value="rSAM_sf"/>
</dbReference>
<dbReference type="Gene3D" id="3.20.20.70">
    <property type="entry name" value="Aldolase class I"/>
    <property type="match status" value="1"/>
</dbReference>
<reference evidence="2" key="1">
    <citation type="submission" date="2021-11" db="EMBL/GenBank/DDBJ databases">
        <authorList>
            <person name="Qingchun L."/>
            <person name="Dong Z."/>
            <person name="Zongwei Q."/>
            <person name="Jia Z."/>
            <person name="Duotao L."/>
        </authorList>
    </citation>
    <scope>NUCLEOTIDE SEQUENCE</scope>
    <source>
        <strain evidence="2">WLY-B-L2</strain>
    </source>
</reference>
<dbReference type="InterPro" id="IPR045375">
    <property type="entry name" value="Put_radical_SAM-like_N"/>
</dbReference>
<dbReference type="InterPro" id="IPR036034">
    <property type="entry name" value="PDZ_sf"/>
</dbReference>
<dbReference type="InterPro" id="IPR007549">
    <property type="entry name" value="DUF512"/>
</dbReference>
<protein>
    <submittedName>
        <fullName evidence="2">DUF512 domain-containing protein</fullName>
    </submittedName>
</protein>
<dbReference type="Pfam" id="PF19238">
    <property type="entry name" value="Radical_SAM_2"/>
    <property type="match status" value="1"/>
</dbReference>
<dbReference type="Proteomes" id="UP001165422">
    <property type="component" value="Unassembled WGS sequence"/>
</dbReference>
<name>A0ABS8N4E7_9CLOT</name>
<evidence type="ECO:0000259" key="1">
    <source>
        <dbReference type="PROSITE" id="PS50106"/>
    </source>
</evidence>
<accession>A0ABS8N4E7</accession>